<name>A0ABN8Q098_9CNID</name>
<evidence type="ECO:0000313" key="3">
    <source>
        <dbReference type="EMBL" id="CAH3153044.1"/>
    </source>
</evidence>
<proteinExistence type="predicted"/>
<dbReference type="Proteomes" id="UP001159405">
    <property type="component" value="Unassembled WGS sequence"/>
</dbReference>
<keyword evidence="1" id="KW-0175">Coiled coil</keyword>
<evidence type="ECO:0000256" key="1">
    <source>
        <dbReference type="SAM" id="Coils"/>
    </source>
</evidence>
<comment type="caution">
    <text evidence="3">The sequence shown here is derived from an EMBL/GenBank/DDBJ whole genome shotgun (WGS) entry which is preliminary data.</text>
</comment>
<evidence type="ECO:0000256" key="2">
    <source>
        <dbReference type="SAM" id="MobiDB-lite"/>
    </source>
</evidence>
<dbReference type="EMBL" id="CALNXK010000095">
    <property type="protein sequence ID" value="CAH3153044.1"/>
    <property type="molecule type" value="Genomic_DNA"/>
</dbReference>
<feature type="region of interest" description="Disordered" evidence="2">
    <location>
        <begin position="140"/>
        <end position="189"/>
    </location>
</feature>
<sequence length="217" mass="24236">MDFSPVAIKEANTHIQGLMKRIHELEEQVKELSGALKKQNEAHAENLKVLPLRMHQTLRQRDEEITELKEKLKSSEAEIKRLVQEASEKEQLFQYLKNRSRVLDEILKHRDAFESVLTCLSILEDSDYCTTPNVGKVSLNGAPRETDLLDSEDEDVNGNTNSPVKRADSGYEPGASTSSSSLDIGNGGANGRGVFKEVNPFGDVFLPQEEEPPPCFV</sequence>
<gene>
    <name evidence="3" type="ORF">PLOB_00049374</name>
</gene>
<accession>A0ABN8Q098</accession>
<evidence type="ECO:0008006" key="5">
    <source>
        <dbReference type="Google" id="ProtNLM"/>
    </source>
</evidence>
<feature type="coiled-coil region" evidence="1">
    <location>
        <begin position="8"/>
        <end position="99"/>
    </location>
</feature>
<evidence type="ECO:0000313" key="4">
    <source>
        <dbReference type="Proteomes" id="UP001159405"/>
    </source>
</evidence>
<protein>
    <recommendedName>
        <fullName evidence="5">Vimentin-type intermediate filament-associated coiled-coil protein</fullName>
    </recommendedName>
</protein>
<keyword evidence="4" id="KW-1185">Reference proteome</keyword>
<reference evidence="3 4" key="1">
    <citation type="submission" date="2022-05" db="EMBL/GenBank/DDBJ databases">
        <authorList>
            <consortium name="Genoscope - CEA"/>
            <person name="William W."/>
        </authorList>
    </citation>
    <scope>NUCLEOTIDE SEQUENCE [LARGE SCALE GENOMIC DNA]</scope>
</reference>
<organism evidence="3 4">
    <name type="scientific">Porites lobata</name>
    <dbReference type="NCBI Taxonomy" id="104759"/>
    <lineage>
        <taxon>Eukaryota</taxon>
        <taxon>Metazoa</taxon>
        <taxon>Cnidaria</taxon>
        <taxon>Anthozoa</taxon>
        <taxon>Hexacorallia</taxon>
        <taxon>Scleractinia</taxon>
        <taxon>Fungiina</taxon>
        <taxon>Poritidae</taxon>
        <taxon>Porites</taxon>
    </lineage>
</organism>